<evidence type="ECO:0000256" key="15">
    <source>
        <dbReference type="HAMAP-Rule" id="MF_00815"/>
    </source>
</evidence>
<dbReference type="PROSITE" id="PS00153">
    <property type="entry name" value="ATPASE_GAMMA"/>
    <property type="match status" value="1"/>
</dbReference>
<keyword evidence="10 15" id="KW-0139">CF(1)</keyword>
<dbReference type="OrthoDB" id="9812769at2"/>
<keyword evidence="5 15" id="KW-0813">Transport</keyword>
<dbReference type="EMBL" id="CP021659">
    <property type="protein sequence ID" value="AWK15262.1"/>
    <property type="molecule type" value="Genomic_DNA"/>
</dbReference>
<dbReference type="FunFam" id="1.10.287.80:FF:000005">
    <property type="entry name" value="ATP synthase gamma chain"/>
    <property type="match status" value="2"/>
</dbReference>
<dbReference type="GO" id="GO:0005524">
    <property type="term" value="F:ATP binding"/>
    <property type="evidence" value="ECO:0007669"/>
    <property type="project" value="UniProtKB-UniRule"/>
</dbReference>
<dbReference type="NCBIfam" id="TIGR01146">
    <property type="entry name" value="ATPsyn_F1gamma"/>
    <property type="match status" value="1"/>
</dbReference>
<dbReference type="InterPro" id="IPR035968">
    <property type="entry name" value="ATP_synth_F1_ATPase_gsu"/>
</dbReference>
<evidence type="ECO:0000256" key="11">
    <source>
        <dbReference type="ARBA" id="ARBA00023310"/>
    </source>
</evidence>
<dbReference type="CDD" id="cd12151">
    <property type="entry name" value="F1-ATPase_gamma"/>
    <property type="match status" value="1"/>
</dbReference>
<dbReference type="Gene3D" id="1.10.287.80">
    <property type="entry name" value="ATP synthase, gamma subunit, helix hairpin domain"/>
    <property type="match status" value="1"/>
</dbReference>
<organism evidence="16 17">
    <name type="scientific">Candidatus Fukatsuia symbiotica</name>
    <dbReference type="NCBI Taxonomy" id="1878942"/>
    <lineage>
        <taxon>Bacteria</taxon>
        <taxon>Pseudomonadati</taxon>
        <taxon>Pseudomonadota</taxon>
        <taxon>Gammaproteobacteria</taxon>
        <taxon>Enterobacterales</taxon>
        <taxon>Yersiniaceae</taxon>
        <taxon>Candidatus Fukatsuia</taxon>
    </lineage>
</organism>
<dbReference type="GO" id="GO:0046933">
    <property type="term" value="F:proton-transporting ATP synthase activity, rotational mechanism"/>
    <property type="evidence" value="ECO:0007669"/>
    <property type="project" value="UniProtKB-UniRule"/>
</dbReference>
<comment type="function">
    <text evidence="1 15">Produces ATP from ADP in the presence of a proton gradient across the membrane. The gamma chain is believed to be important in regulating ATPase activity and the flow of protons through the CF(0) complex.</text>
</comment>
<comment type="subunit">
    <text evidence="4 15">F-type ATPases have 2 components, CF(1) - the catalytic core - and CF(0) - the membrane proton channel. CF(1) has five subunits: alpha(3), beta(3), gamma(1), delta(1), epsilon(1). CF(0) has three main subunits: a, b and c.</text>
</comment>
<keyword evidence="7 15" id="KW-0375">Hydrogen ion transport</keyword>
<dbReference type="SUPFAM" id="SSF52943">
    <property type="entry name" value="ATP synthase (F1-ATPase), gamma subunit"/>
    <property type="match status" value="1"/>
</dbReference>
<evidence type="ECO:0000256" key="9">
    <source>
        <dbReference type="ARBA" id="ARBA00023136"/>
    </source>
</evidence>
<dbReference type="Gene3D" id="3.40.1380.10">
    <property type="match status" value="1"/>
</dbReference>
<evidence type="ECO:0000256" key="2">
    <source>
        <dbReference type="ARBA" id="ARBA00004417"/>
    </source>
</evidence>
<comment type="similarity">
    <text evidence="3 15">Belongs to the ATPase gamma chain family.</text>
</comment>
<keyword evidence="6 15" id="KW-1003">Cell membrane</keyword>
<keyword evidence="11 15" id="KW-0066">ATP synthesis</keyword>
<evidence type="ECO:0000313" key="16">
    <source>
        <dbReference type="EMBL" id="AWK15262.1"/>
    </source>
</evidence>
<gene>
    <name evidence="15" type="primary">atpG</name>
    <name evidence="16" type="ORF">CCS41_13510</name>
</gene>
<dbReference type="Proteomes" id="UP000261875">
    <property type="component" value="Chromosome"/>
</dbReference>
<dbReference type="RefSeq" id="WP_072549802.1">
    <property type="nucleotide sequence ID" value="NZ_CP021659.1"/>
</dbReference>
<dbReference type="FunFam" id="3.40.1380.10:FF:000001">
    <property type="entry name" value="ATP synthase gamma chain"/>
    <property type="match status" value="1"/>
</dbReference>
<keyword evidence="16" id="KW-0378">Hydrolase</keyword>
<sequence length="292" mass="32228">MAGAKEIRSKIASVQNTQKITKAMEMVAASKMRKSQERMAASRPYAETIRNVIGHLALGNLEYKHPYLEEREIKHVGYLVVSTDRGLCGGLNTNLFKKLLAEMQNWSEKGIKCNLALIGLKAVSFFSSFGGNSVASNIVAEVTGMGDNPSLSELIGSVKVMLQAYDEGRLDKLYIVNNKFINTISQEPQIVQLLPLLPAEEGELEKKSWDYLYEPDPKVLLDKLLRRYLESQVYQGVVENLASEQAARMVAMKAATDNGGSLIKELQLIYNKARQASITQELTEIVGGASAV</sequence>
<protein>
    <recommendedName>
        <fullName evidence="13 15">ATP synthase gamma chain</fullName>
    </recommendedName>
    <alternativeName>
        <fullName evidence="14 15">ATP synthase F1 sector gamma subunit</fullName>
    </alternativeName>
    <alternativeName>
        <fullName evidence="12 15">F-ATPase gamma subunit</fullName>
    </alternativeName>
</protein>
<evidence type="ECO:0000256" key="13">
    <source>
        <dbReference type="ARBA" id="ARBA00071828"/>
    </source>
</evidence>
<comment type="subcellular location">
    <subcellularLocation>
        <location evidence="2">Cell inner membrane</location>
        <topology evidence="2">Peripheral membrane protein</topology>
    </subcellularLocation>
    <subcellularLocation>
        <location evidence="15">Cell membrane</location>
        <topology evidence="15">Peripheral membrane protein</topology>
    </subcellularLocation>
</comment>
<evidence type="ECO:0000256" key="10">
    <source>
        <dbReference type="ARBA" id="ARBA00023196"/>
    </source>
</evidence>
<evidence type="ECO:0000313" key="17">
    <source>
        <dbReference type="Proteomes" id="UP000261875"/>
    </source>
</evidence>
<dbReference type="GO" id="GO:0005886">
    <property type="term" value="C:plasma membrane"/>
    <property type="evidence" value="ECO:0007669"/>
    <property type="project" value="UniProtKB-SubCell"/>
</dbReference>
<evidence type="ECO:0000256" key="12">
    <source>
        <dbReference type="ARBA" id="ARBA00031066"/>
    </source>
</evidence>
<evidence type="ECO:0000256" key="14">
    <source>
        <dbReference type="ARBA" id="ARBA00076789"/>
    </source>
</evidence>
<dbReference type="GO" id="GO:0045259">
    <property type="term" value="C:proton-transporting ATP synthase complex"/>
    <property type="evidence" value="ECO:0007669"/>
    <property type="project" value="UniProtKB-KW"/>
</dbReference>
<dbReference type="GO" id="GO:0016787">
    <property type="term" value="F:hydrolase activity"/>
    <property type="evidence" value="ECO:0007669"/>
    <property type="project" value="UniProtKB-KW"/>
</dbReference>
<evidence type="ECO:0000256" key="7">
    <source>
        <dbReference type="ARBA" id="ARBA00022781"/>
    </source>
</evidence>
<dbReference type="HAMAP" id="MF_00815">
    <property type="entry name" value="ATP_synth_gamma_bact"/>
    <property type="match status" value="1"/>
</dbReference>
<evidence type="ECO:0000256" key="5">
    <source>
        <dbReference type="ARBA" id="ARBA00022448"/>
    </source>
</evidence>
<dbReference type="PANTHER" id="PTHR11693">
    <property type="entry name" value="ATP SYNTHASE GAMMA CHAIN"/>
    <property type="match status" value="1"/>
</dbReference>
<evidence type="ECO:0000256" key="8">
    <source>
        <dbReference type="ARBA" id="ARBA00023065"/>
    </source>
</evidence>
<dbReference type="Pfam" id="PF00231">
    <property type="entry name" value="ATP-synt"/>
    <property type="match status" value="1"/>
</dbReference>
<name>A0A2U8I7V1_9GAMM</name>
<dbReference type="InterPro" id="IPR000131">
    <property type="entry name" value="ATP_synth_F1_gsu"/>
</dbReference>
<evidence type="ECO:0000256" key="4">
    <source>
        <dbReference type="ARBA" id="ARBA00011648"/>
    </source>
</evidence>
<keyword evidence="17" id="KW-1185">Reference proteome</keyword>
<dbReference type="AlphaFoldDB" id="A0A2U8I7V1"/>
<dbReference type="InterPro" id="IPR023632">
    <property type="entry name" value="ATP_synth_F1_gsu_CS"/>
</dbReference>
<dbReference type="GO" id="GO:0042777">
    <property type="term" value="P:proton motive force-driven plasma membrane ATP synthesis"/>
    <property type="evidence" value="ECO:0007669"/>
    <property type="project" value="UniProtKB-UniRule"/>
</dbReference>
<keyword evidence="9 15" id="KW-0472">Membrane</keyword>
<dbReference type="PRINTS" id="PR00126">
    <property type="entry name" value="ATPASEGAMMA"/>
</dbReference>
<evidence type="ECO:0000256" key="6">
    <source>
        <dbReference type="ARBA" id="ARBA00022475"/>
    </source>
</evidence>
<evidence type="ECO:0000256" key="1">
    <source>
        <dbReference type="ARBA" id="ARBA00003456"/>
    </source>
</evidence>
<dbReference type="PANTHER" id="PTHR11693:SF22">
    <property type="entry name" value="ATP SYNTHASE SUBUNIT GAMMA, MITOCHONDRIAL"/>
    <property type="match status" value="1"/>
</dbReference>
<dbReference type="KEGG" id="fsm:CCS41_13510"/>
<reference evidence="16 17" key="1">
    <citation type="submission" date="2017-05" db="EMBL/GenBank/DDBJ databases">
        <title>Genome sequence of Candidatus Fukatsuia symbiotica and Candidatus Hamiltonella defensa from Acyrthosiphon pisum strain 5D.</title>
        <authorList>
            <person name="Patel V.A."/>
            <person name="Chevignon G."/>
            <person name="Russell J.A."/>
            <person name="Oliver K.M."/>
        </authorList>
    </citation>
    <scope>NUCLEOTIDE SEQUENCE [LARGE SCALE GENOMIC DNA]</scope>
    <source>
        <strain evidence="16 17">5D</strain>
    </source>
</reference>
<evidence type="ECO:0000256" key="3">
    <source>
        <dbReference type="ARBA" id="ARBA00007681"/>
    </source>
</evidence>
<accession>A0A2U8I7V1</accession>
<dbReference type="NCBIfam" id="NF004144">
    <property type="entry name" value="PRK05621.1-1"/>
    <property type="match status" value="1"/>
</dbReference>
<proteinExistence type="inferred from homology"/>
<dbReference type="STRING" id="1878942.GCA_900128755_00468"/>
<keyword evidence="8 15" id="KW-0406">Ion transport</keyword>